<evidence type="ECO:0000256" key="6">
    <source>
        <dbReference type="SAM" id="Phobius"/>
    </source>
</evidence>
<evidence type="ECO:0000313" key="8">
    <source>
        <dbReference type="Proteomes" id="UP000886845"/>
    </source>
</evidence>
<evidence type="ECO:0000256" key="4">
    <source>
        <dbReference type="ARBA" id="ARBA00022989"/>
    </source>
</evidence>
<feature type="transmembrane region" description="Helical" evidence="6">
    <location>
        <begin position="322"/>
        <end position="342"/>
    </location>
</feature>
<dbReference type="GO" id="GO:0015297">
    <property type="term" value="F:antiporter activity"/>
    <property type="evidence" value="ECO:0007669"/>
    <property type="project" value="InterPro"/>
</dbReference>
<dbReference type="PANTHER" id="PTHR30250">
    <property type="entry name" value="PST FAMILY PREDICTED COLANIC ACID TRANSPORTER"/>
    <property type="match status" value="1"/>
</dbReference>
<evidence type="ECO:0000256" key="5">
    <source>
        <dbReference type="ARBA" id="ARBA00023136"/>
    </source>
</evidence>
<feature type="transmembrane region" description="Helical" evidence="6">
    <location>
        <begin position="133"/>
        <end position="154"/>
    </location>
</feature>
<comment type="caution">
    <text evidence="7">The sequence shown here is derived from an EMBL/GenBank/DDBJ whole genome shotgun (WGS) entry which is preliminary data.</text>
</comment>
<feature type="transmembrane region" description="Helical" evidence="6">
    <location>
        <begin position="411"/>
        <end position="432"/>
    </location>
</feature>
<keyword evidence="4 6" id="KW-1133">Transmembrane helix</keyword>
<evidence type="ECO:0000256" key="2">
    <source>
        <dbReference type="ARBA" id="ARBA00022475"/>
    </source>
</evidence>
<evidence type="ECO:0008006" key="9">
    <source>
        <dbReference type="Google" id="ProtNLM"/>
    </source>
</evidence>
<gene>
    <name evidence="7" type="ORF">IAC79_07210</name>
</gene>
<feature type="transmembrane region" description="Helical" evidence="6">
    <location>
        <begin position="90"/>
        <end position="113"/>
    </location>
</feature>
<dbReference type="EMBL" id="DVOR01000231">
    <property type="protein sequence ID" value="HIV09882.1"/>
    <property type="molecule type" value="Genomic_DNA"/>
</dbReference>
<feature type="transmembrane region" description="Helical" evidence="6">
    <location>
        <begin position="444"/>
        <end position="468"/>
    </location>
</feature>
<dbReference type="GO" id="GO:0042910">
    <property type="term" value="F:xenobiotic transmembrane transporter activity"/>
    <property type="evidence" value="ECO:0007669"/>
    <property type="project" value="InterPro"/>
</dbReference>
<feature type="transmembrane region" description="Helical" evidence="6">
    <location>
        <begin position="354"/>
        <end position="376"/>
    </location>
</feature>
<evidence type="ECO:0000256" key="1">
    <source>
        <dbReference type="ARBA" id="ARBA00004651"/>
    </source>
</evidence>
<accession>A0A9D1T352</accession>
<keyword evidence="3 6" id="KW-0812">Transmembrane</keyword>
<dbReference type="PANTHER" id="PTHR30250:SF26">
    <property type="entry name" value="PSMA PROTEIN"/>
    <property type="match status" value="1"/>
</dbReference>
<protein>
    <recommendedName>
        <fullName evidence="9">Lipopolysaccharide biosynthesis protein</fullName>
    </recommendedName>
</protein>
<comment type="subcellular location">
    <subcellularLocation>
        <location evidence="1">Cell membrane</location>
        <topology evidence="1">Multi-pass membrane protein</topology>
    </subcellularLocation>
</comment>
<keyword evidence="2" id="KW-1003">Cell membrane</keyword>
<feature type="transmembrane region" description="Helical" evidence="6">
    <location>
        <begin position="238"/>
        <end position="261"/>
    </location>
</feature>
<organism evidence="7 8">
    <name type="scientific">Candidatus Spyradenecus faecavium</name>
    <dbReference type="NCBI Taxonomy" id="2840947"/>
    <lineage>
        <taxon>Bacteria</taxon>
        <taxon>Pseudomonadati</taxon>
        <taxon>Lentisphaerota</taxon>
        <taxon>Lentisphaeria</taxon>
        <taxon>Lentisphaerales</taxon>
        <taxon>Lentisphaeraceae</taxon>
        <taxon>Lentisphaeraceae incertae sedis</taxon>
        <taxon>Candidatus Spyradenecus</taxon>
    </lineage>
</organism>
<feature type="transmembrane region" description="Helical" evidence="6">
    <location>
        <begin position="7"/>
        <end position="29"/>
    </location>
</feature>
<reference evidence="7" key="1">
    <citation type="submission" date="2020-10" db="EMBL/GenBank/DDBJ databases">
        <authorList>
            <person name="Gilroy R."/>
        </authorList>
    </citation>
    <scope>NUCLEOTIDE SEQUENCE</scope>
    <source>
        <strain evidence="7">35461</strain>
    </source>
</reference>
<dbReference type="GO" id="GO:0005886">
    <property type="term" value="C:plasma membrane"/>
    <property type="evidence" value="ECO:0007669"/>
    <property type="project" value="UniProtKB-SubCell"/>
</dbReference>
<feature type="transmembrane region" description="Helical" evidence="6">
    <location>
        <begin position="388"/>
        <end position="405"/>
    </location>
</feature>
<reference evidence="7" key="2">
    <citation type="journal article" date="2021" name="PeerJ">
        <title>Extensive microbial diversity within the chicken gut microbiome revealed by metagenomics and culture.</title>
        <authorList>
            <person name="Gilroy R."/>
            <person name="Ravi A."/>
            <person name="Getino M."/>
            <person name="Pursley I."/>
            <person name="Horton D.L."/>
            <person name="Alikhan N.F."/>
            <person name="Baker D."/>
            <person name="Gharbi K."/>
            <person name="Hall N."/>
            <person name="Watson M."/>
            <person name="Adriaenssens E.M."/>
            <person name="Foster-Nyarko E."/>
            <person name="Jarju S."/>
            <person name="Secka A."/>
            <person name="Antonio M."/>
            <person name="Oren A."/>
            <person name="Chaudhuri R.R."/>
            <person name="La Ragione R."/>
            <person name="Hildebrand F."/>
            <person name="Pallen M.J."/>
        </authorList>
    </citation>
    <scope>NUCLEOTIDE SEQUENCE</scope>
    <source>
        <strain evidence="7">35461</strain>
    </source>
</reference>
<name>A0A9D1T352_9BACT</name>
<feature type="transmembrane region" description="Helical" evidence="6">
    <location>
        <begin position="166"/>
        <end position="184"/>
    </location>
</feature>
<dbReference type="Proteomes" id="UP000886845">
    <property type="component" value="Unassembled WGS sequence"/>
</dbReference>
<feature type="transmembrane region" description="Helical" evidence="6">
    <location>
        <begin position="474"/>
        <end position="496"/>
    </location>
</feature>
<sequence length="527" mass="56829">MTESGRLFVNVAAGYGRSLVALACGLFTGRWILMALGQTDYGLYGVVGGLTVFIDFFNMLLADAVARFYAVAVGRAGRDPAAGLEDCRRWFSVALTLHLLLPVALMAVGYPLGDWAVRAWLNVPPDRVEACRWVFRCLCVSCFVGMANAPFRAMFVAKQRLAELNLYYFLQTLANFAFVLWMVTRPAGSGPWLVPFAAWVMAIRLGPDLTIVARAALAFPECRPRLRWLWDAARVRALCAFAGWNLFGALGWLLRLQGMAVLVNRLFGPVANAGLSVANTVSFHCGNLATALTAAFTPAIANARGAEDLGHMRELAYRTSKLAPLLALLFLLPLALELPYALRLWLAEPPPDAVGLAYCVFASTLLERLTAGHLIAVNANGRIARYQAATGGAAILTLPLAALLATLARDVLAAGVALAIGSAASALAGVWLARGLVGMGARRWLWRIVLPLLGISLAAAAVGALPHLWMAPSFTRLCLTTLLTETAFLPLSWLLLTPNERDYLLTKLRLLASKVHPRNPKGSEAKP</sequence>
<dbReference type="InterPro" id="IPR050833">
    <property type="entry name" value="Poly_Biosynth_Transport"/>
</dbReference>
<keyword evidence="5 6" id="KW-0472">Membrane</keyword>
<proteinExistence type="predicted"/>
<evidence type="ECO:0000313" key="7">
    <source>
        <dbReference type="EMBL" id="HIV09882.1"/>
    </source>
</evidence>
<dbReference type="AlphaFoldDB" id="A0A9D1T352"/>
<feature type="transmembrane region" description="Helical" evidence="6">
    <location>
        <begin position="41"/>
        <end position="69"/>
    </location>
</feature>
<evidence type="ECO:0000256" key="3">
    <source>
        <dbReference type="ARBA" id="ARBA00022692"/>
    </source>
</evidence>